<keyword evidence="2" id="KW-1185">Reference proteome</keyword>
<accession>G9EJH6</accession>
<dbReference type="Proteomes" id="UP000002770">
    <property type="component" value="Unassembled WGS sequence"/>
</dbReference>
<name>G9EJH6_9GAMM</name>
<proteinExistence type="predicted"/>
<gene>
    <name evidence="1" type="ORF">LDG_5339</name>
</gene>
<protein>
    <submittedName>
        <fullName evidence="1">Uncharacterized protein</fullName>
    </submittedName>
</protein>
<dbReference type="EMBL" id="JH413797">
    <property type="protein sequence ID" value="EHL32564.1"/>
    <property type="molecule type" value="Genomic_DNA"/>
</dbReference>
<organism evidence="1 2">
    <name type="scientific">Legionella drancourtii LLAP12</name>
    <dbReference type="NCBI Taxonomy" id="658187"/>
    <lineage>
        <taxon>Bacteria</taxon>
        <taxon>Pseudomonadati</taxon>
        <taxon>Pseudomonadota</taxon>
        <taxon>Gammaproteobacteria</taxon>
        <taxon>Legionellales</taxon>
        <taxon>Legionellaceae</taxon>
        <taxon>Legionella</taxon>
    </lineage>
</organism>
<dbReference type="HOGENOM" id="CLU_2862258_0_0_6"/>
<dbReference type="AlphaFoldDB" id="G9EJH6"/>
<evidence type="ECO:0000313" key="1">
    <source>
        <dbReference type="EMBL" id="EHL32564.1"/>
    </source>
</evidence>
<sequence length="64" mass="7139">MLKETTTAVTEPPETNILATSMRCIGALAATTTWARIIDTHIIIHLLFIKTPFKNKIYTPPEVT</sequence>
<evidence type="ECO:0000313" key="2">
    <source>
        <dbReference type="Proteomes" id="UP000002770"/>
    </source>
</evidence>
<reference evidence="1 2" key="1">
    <citation type="journal article" date="2011" name="BMC Genomics">
        <title>Insight into cross-talk between intra-amoebal pathogens.</title>
        <authorList>
            <person name="Gimenez G."/>
            <person name="Bertelli C."/>
            <person name="Moliner C."/>
            <person name="Robert C."/>
            <person name="Raoult D."/>
            <person name="Fournier P.E."/>
            <person name="Greub G."/>
        </authorList>
    </citation>
    <scope>NUCLEOTIDE SEQUENCE [LARGE SCALE GENOMIC DNA]</scope>
    <source>
        <strain evidence="1 2">LLAP12</strain>
    </source>
</reference>
<dbReference type="InParanoid" id="G9EJH6"/>